<feature type="region of interest" description="Disordered" evidence="1">
    <location>
        <begin position="86"/>
        <end position="111"/>
    </location>
</feature>
<organism evidence="2 3">
    <name type="scientific">Streblomastix strix</name>
    <dbReference type="NCBI Taxonomy" id="222440"/>
    <lineage>
        <taxon>Eukaryota</taxon>
        <taxon>Metamonada</taxon>
        <taxon>Preaxostyla</taxon>
        <taxon>Oxymonadida</taxon>
        <taxon>Streblomastigidae</taxon>
        <taxon>Streblomastix</taxon>
    </lineage>
</organism>
<feature type="compositionally biased region" description="Basic and acidic residues" evidence="1">
    <location>
        <begin position="102"/>
        <end position="111"/>
    </location>
</feature>
<comment type="caution">
    <text evidence="2">The sequence shown here is derived from an EMBL/GenBank/DDBJ whole genome shotgun (WGS) entry which is preliminary data.</text>
</comment>
<accession>A0A5J4WUR4</accession>
<evidence type="ECO:0000313" key="2">
    <source>
        <dbReference type="EMBL" id="KAA6398322.1"/>
    </source>
</evidence>
<dbReference type="Proteomes" id="UP000324800">
    <property type="component" value="Unassembled WGS sequence"/>
</dbReference>
<protein>
    <submittedName>
        <fullName evidence="2">Uncharacterized protein</fullName>
    </submittedName>
</protein>
<sequence>MSMVIGSSFIKSGADNTVILLGVCGTKSVSEFGNGSVDDSSYVKKQSEEQQSIDRKFVRVDSEDSLENIQTYQQIAKVEAQDGFVQTQGKNQQMTERHLRKGREPDDVSKKEEDYITRGYVESKYVVMWGEQQIIGTKSFYDNVTAN</sequence>
<name>A0A5J4WUR4_9EUKA</name>
<reference evidence="2 3" key="1">
    <citation type="submission" date="2019-03" db="EMBL/GenBank/DDBJ databases">
        <title>Single cell metagenomics reveals metabolic interactions within the superorganism composed of flagellate Streblomastix strix and complex community of Bacteroidetes bacteria on its surface.</title>
        <authorList>
            <person name="Treitli S.C."/>
            <person name="Kolisko M."/>
            <person name="Husnik F."/>
            <person name="Keeling P."/>
            <person name="Hampl V."/>
        </authorList>
    </citation>
    <scope>NUCLEOTIDE SEQUENCE [LARGE SCALE GENOMIC DNA]</scope>
    <source>
        <strain evidence="2">ST1C</strain>
    </source>
</reference>
<proteinExistence type="predicted"/>
<gene>
    <name evidence="2" type="ORF">EZS28_006152</name>
</gene>
<dbReference type="AlphaFoldDB" id="A0A5J4WUR4"/>
<evidence type="ECO:0000256" key="1">
    <source>
        <dbReference type="SAM" id="MobiDB-lite"/>
    </source>
</evidence>
<dbReference type="EMBL" id="SNRW01000982">
    <property type="protein sequence ID" value="KAA6398322.1"/>
    <property type="molecule type" value="Genomic_DNA"/>
</dbReference>
<evidence type="ECO:0000313" key="3">
    <source>
        <dbReference type="Proteomes" id="UP000324800"/>
    </source>
</evidence>